<evidence type="ECO:0000256" key="3">
    <source>
        <dbReference type="RuleBase" id="RU003707"/>
    </source>
</evidence>
<organism evidence="4 5">
    <name type="scientific">Marinimicrococcus flavescens</name>
    <dbReference type="NCBI Taxonomy" id="3031815"/>
    <lineage>
        <taxon>Bacteria</taxon>
        <taxon>Pseudomonadati</taxon>
        <taxon>Pseudomonadota</taxon>
        <taxon>Alphaproteobacteria</taxon>
        <taxon>Geminicoccales</taxon>
        <taxon>Geminicoccaceae</taxon>
        <taxon>Marinimicrococcus</taxon>
    </lineage>
</organism>
<keyword evidence="2" id="KW-0456">Lyase</keyword>
<protein>
    <submittedName>
        <fullName evidence="4">Enoyl-CoA hydratase</fullName>
    </submittedName>
</protein>
<gene>
    <name evidence="4" type="ORF">PZ740_06565</name>
</gene>
<reference evidence="4 5" key="1">
    <citation type="submission" date="2023-03" db="EMBL/GenBank/DDBJ databases">
        <title>YIM 152171 draft genome.</title>
        <authorList>
            <person name="Yang Z."/>
        </authorList>
    </citation>
    <scope>NUCLEOTIDE SEQUENCE [LARGE SCALE GENOMIC DNA]</scope>
    <source>
        <strain evidence="4 5">YIM 152171</strain>
    </source>
</reference>
<dbReference type="Pfam" id="PF00378">
    <property type="entry name" value="ECH_1"/>
    <property type="match status" value="1"/>
</dbReference>
<dbReference type="Gene3D" id="3.90.226.10">
    <property type="entry name" value="2-enoyl-CoA Hydratase, Chain A, domain 1"/>
    <property type="match status" value="1"/>
</dbReference>
<sequence length="256" mass="27714">MTEVIAERPAEGVALLRINRPEARNALNMRVRTLLAEHFQALHADETCRVIVVTGDDKAFAAGADLREFGETTVVDQVLRGTWRLWKAVKDCEKPVIAAVSGFALGGGCELALHADIIVAGESAKLGQPEVKVGIMPGAGGTQRLLRAVGKYRAMKILLTGDMVPAREALEMGLVSEVVEDAEVLNRALELAGKIAGMPPIAVMQIKETVLAGEDAPLDTALMLERKAFQLLFATEDRKEGMEAFFAKRRPVFKGR</sequence>
<proteinExistence type="inferred from homology"/>
<comment type="caution">
    <text evidence="4">The sequence shown here is derived from an EMBL/GenBank/DDBJ whole genome shotgun (WGS) entry which is preliminary data.</text>
</comment>
<dbReference type="InterPro" id="IPR018376">
    <property type="entry name" value="Enoyl-CoA_hyd/isom_CS"/>
</dbReference>
<dbReference type="FunFam" id="3.90.226.10:FF:000009">
    <property type="entry name" value="Carnitinyl-CoA dehydratase"/>
    <property type="match status" value="1"/>
</dbReference>
<accession>A0AAP3V158</accession>
<dbReference type="Proteomes" id="UP001301140">
    <property type="component" value="Unassembled WGS sequence"/>
</dbReference>
<dbReference type="NCBIfam" id="NF006007">
    <property type="entry name" value="PRK08138.1"/>
    <property type="match status" value="1"/>
</dbReference>
<dbReference type="GO" id="GO:0006635">
    <property type="term" value="P:fatty acid beta-oxidation"/>
    <property type="evidence" value="ECO:0007669"/>
    <property type="project" value="TreeGrafter"/>
</dbReference>
<dbReference type="FunFam" id="1.10.12.10:FF:000001">
    <property type="entry name" value="Probable enoyl-CoA hydratase, mitochondrial"/>
    <property type="match status" value="1"/>
</dbReference>
<dbReference type="InterPro" id="IPR001753">
    <property type="entry name" value="Enoyl-CoA_hydra/iso"/>
</dbReference>
<keyword evidence="5" id="KW-1185">Reference proteome</keyword>
<dbReference type="Gene3D" id="1.10.12.10">
    <property type="entry name" value="Lyase 2-enoyl-coa Hydratase, Chain A, domain 2"/>
    <property type="match status" value="1"/>
</dbReference>
<name>A0AAP3V158_9PROT</name>
<dbReference type="PANTHER" id="PTHR11941">
    <property type="entry name" value="ENOYL-COA HYDRATASE-RELATED"/>
    <property type="match status" value="1"/>
</dbReference>
<evidence type="ECO:0000313" key="4">
    <source>
        <dbReference type="EMBL" id="MDF1586043.1"/>
    </source>
</evidence>
<evidence type="ECO:0000256" key="1">
    <source>
        <dbReference type="ARBA" id="ARBA00005254"/>
    </source>
</evidence>
<dbReference type="AlphaFoldDB" id="A0AAP3V158"/>
<dbReference type="RefSeq" id="WP_327788463.1">
    <property type="nucleotide sequence ID" value="NZ_JARGEQ010000061.1"/>
</dbReference>
<evidence type="ECO:0000313" key="5">
    <source>
        <dbReference type="Proteomes" id="UP001301140"/>
    </source>
</evidence>
<dbReference type="PANTHER" id="PTHR11941:SF54">
    <property type="entry name" value="ENOYL-COA HYDRATASE, MITOCHONDRIAL"/>
    <property type="match status" value="1"/>
</dbReference>
<dbReference type="GO" id="GO:0016836">
    <property type="term" value="F:hydro-lyase activity"/>
    <property type="evidence" value="ECO:0007669"/>
    <property type="project" value="UniProtKB-ARBA"/>
</dbReference>
<comment type="similarity">
    <text evidence="1 3">Belongs to the enoyl-CoA hydratase/isomerase family.</text>
</comment>
<dbReference type="InterPro" id="IPR014748">
    <property type="entry name" value="Enoyl-CoA_hydra_C"/>
</dbReference>
<dbReference type="EMBL" id="JARGEQ010000061">
    <property type="protein sequence ID" value="MDF1586043.1"/>
    <property type="molecule type" value="Genomic_DNA"/>
</dbReference>
<dbReference type="InterPro" id="IPR029045">
    <property type="entry name" value="ClpP/crotonase-like_dom_sf"/>
</dbReference>
<dbReference type="PROSITE" id="PS00166">
    <property type="entry name" value="ENOYL_COA_HYDRATASE"/>
    <property type="match status" value="1"/>
</dbReference>
<dbReference type="SUPFAM" id="SSF52096">
    <property type="entry name" value="ClpP/crotonase"/>
    <property type="match status" value="1"/>
</dbReference>
<evidence type="ECO:0000256" key="2">
    <source>
        <dbReference type="ARBA" id="ARBA00023239"/>
    </source>
</evidence>
<dbReference type="CDD" id="cd06558">
    <property type="entry name" value="crotonase-like"/>
    <property type="match status" value="1"/>
</dbReference>